<dbReference type="GO" id="GO:0005930">
    <property type="term" value="C:axoneme"/>
    <property type="evidence" value="ECO:0007669"/>
    <property type="project" value="TreeGrafter"/>
</dbReference>
<protein>
    <recommendedName>
        <fullName evidence="6">HYDIN/VesB/CFA65-like Ig-like domain-containing protein</fullName>
    </recommendedName>
</protein>
<dbReference type="PANTHER" id="PTHR23053:SF0">
    <property type="entry name" value="HYDROCEPHALUS-INDUCING PROTEIN HOMOLOG"/>
    <property type="match status" value="1"/>
</dbReference>
<dbReference type="GO" id="GO:0003341">
    <property type="term" value="P:cilium movement"/>
    <property type="evidence" value="ECO:0007669"/>
    <property type="project" value="TreeGrafter"/>
</dbReference>
<proteinExistence type="predicted"/>
<dbReference type="Pfam" id="PF22544">
    <property type="entry name" value="HYDIN_VesB_CFA65-like_Ig"/>
    <property type="match status" value="2"/>
</dbReference>
<evidence type="ECO:0000313" key="8">
    <source>
        <dbReference type="Proteomes" id="UP000694563"/>
    </source>
</evidence>
<dbReference type="Proteomes" id="UP000694563">
    <property type="component" value="Chromosome 11"/>
</dbReference>
<dbReference type="PANTHER" id="PTHR23053">
    <property type="entry name" value="DLEC1 DELETED IN LUNG AND ESOPHAGEAL CANCER 1"/>
    <property type="match status" value="1"/>
</dbReference>
<keyword evidence="5" id="KW-0966">Cell projection</keyword>
<dbReference type="GO" id="GO:1904158">
    <property type="term" value="P:axonemal central apparatus assembly"/>
    <property type="evidence" value="ECO:0007669"/>
    <property type="project" value="TreeGrafter"/>
</dbReference>
<evidence type="ECO:0000259" key="6">
    <source>
        <dbReference type="Pfam" id="PF22544"/>
    </source>
</evidence>
<dbReference type="InterPro" id="IPR013783">
    <property type="entry name" value="Ig-like_fold"/>
</dbReference>
<dbReference type="AlphaFoldDB" id="A0A8C3UD35"/>
<feature type="domain" description="HYDIN/VesB/CFA65-like Ig-like" evidence="6">
    <location>
        <begin position="182"/>
        <end position="272"/>
    </location>
</feature>
<keyword evidence="3" id="KW-0963">Cytoplasm</keyword>
<name>A0A8C3UD35_CATUS</name>
<accession>A0A8C3UD35</accession>
<reference evidence="7" key="1">
    <citation type="submission" date="2020-10" db="EMBL/GenBank/DDBJ databases">
        <title>Catharus ustulatus (Swainson's thrush) genome, bCatUst1, primary haplotype v2.</title>
        <authorList>
            <person name="Delmore K."/>
            <person name="Vafadar M."/>
            <person name="Formenti G."/>
            <person name="Chow W."/>
            <person name="Pelan S."/>
            <person name="Howe K."/>
            <person name="Rhie A."/>
            <person name="Mountcastle J."/>
            <person name="Haase B."/>
            <person name="Fedrigo O."/>
            <person name="Jarvis E.D."/>
        </authorList>
    </citation>
    <scope>NUCLEOTIDE SEQUENCE [LARGE SCALE GENOMIC DNA]</scope>
</reference>
<evidence type="ECO:0000256" key="3">
    <source>
        <dbReference type="ARBA" id="ARBA00022490"/>
    </source>
</evidence>
<dbReference type="InterPro" id="IPR053879">
    <property type="entry name" value="HYDIN_VesB_CFA65-like_Ig"/>
</dbReference>
<reference evidence="7" key="2">
    <citation type="submission" date="2025-08" db="UniProtKB">
        <authorList>
            <consortium name="Ensembl"/>
        </authorList>
    </citation>
    <scope>IDENTIFICATION</scope>
</reference>
<sequence>MVSKEQLGMSLLSAVQERLISPGQRWKSHCFPSVAWADALTQSLYFTGDQSRMFLPAAEPLPALSCLFLQVSAAGPKQSILLPCPPEVVFQNYTPGEVYEVPVVLRNRDKVPHLVKVTLESSLYFQLVGPNDAFRKVPPGLFTTVRIVFTPGQNKDYFHRLLCITEMEEFIVPIRAIGTRALLDFPDQLDFSQCPVKYSTEKTLLVRNTGNREAHYQLSTQSPFSVIPAMGTLGVGDSMQVTVEFLPLRTGDFSASLVVHYDTGENTHTSLLGRAVDLHIKLDRNTVTLEETYITLSNRATVLIHNLSDITACFQWKAVGTQGEEDQLKLRLCQQKKDELSDFLKECEVDITGQERFALLTRSLQSERAKVREDAMLFCNDIFSLEPKEGEIRPHCSAEISVFFKPQEARVYKQAVYCDISGRENRLPLHLTGEGLGPQLRFSFEELHVVGVLVRATHRYEATLFNKGPIKAPFSLLPPTTAMGSCFTFLPQEGIVAPGSLQAIQIFFCPTMLGEFQEEFRFHVTGSPKPVTLTIRGCVKGPTFHFNVPALHFGDVSFGFPHTLECRLFNTSLAHMAVNLRIAGDGSGELSVDSFTQMQRDSNQSWRKEARGPLEPREFAIKPSTTVIRALGWQDLKITLCSNTVREYKLELVVDVVGVGNRWLALPLTARYQGFPCSPHGEMPPSHSQA</sequence>
<evidence type="ECO:0000256" key="5">
    <source>
        <dbReference type="ARBA" id="ARBA00023273"/>
    </source>
</evidence>
<dbReference type="InterPro" id="IPR033305">
    <property type="entry name" value="Hydin-like"/>
</dbReference>
<organism evidence="7 8">
    <name type="scientific">Catharus ustulatus</name>
    <name type="common">Russet-backed thrush</name>
    <name type="synonym">Hylocichla ustulatus</name>
    <dbReference type="NCBI Taxonomy" id="91951"/>
    <lineage>
        <taxon>Eukaryota</taxon>
        <taxon>Metazoa</taxon>
        <taxon>Chordata</taxon>
        <taxon>Craniata</taxon>
        <taxon>Vertebrata</taxon>
        <taxon>Euteleostomi</taxon>
        <taxon>Archelosauria</taxon>
        <taxon>Archosauria</taxon>
        <taxon>Dinosauria</taxon>
        <taxon>Saurischia</taxon>
        <taxon>Theropoda</taxon>
        <taxon>Coelurosauria</taxon>
        <taxon>Aves</taxon>
        <taxon>Neognathae</taxon>
        <taxon>Neoaves</taxon>
        <taxon>Telluraves</taxon>
        <taxon>Australaves</taxon>
        <taxon>Passeriformes</taxon>
        <taxon>Turdidae</taxon>
        <taxon>Catharus</taxon>
    </lineage>
</organism>
<feature type="domain" description="HYDIN/VesB/CFA65-like Ig-like" evidence="6">
    <location>
        <begin position="438"/>
        <end position="538"/>
    </location>
</feature>
<evidence type="ECO:0000256" key="4">
    <source>
        <dbReference type="ARBA" id="ARBA00023069"/>
    </source>
</evidence>
<evidence type="ECO:0000256" key="1">
    <source>
        <dbReference type="ARBA" id="ARBA00004138"/>
    </source>
</evidence>
<dbReference type="Gene3D" id="2.60.40.10">
    <property type="entry name" value="Immunoglobulins"/>
    <property type="match status" value="4"/>
</dbReference>
<evidence type="ECO:0000256" key="2">
    <source>
        <dbReference type="ARBA" id="ARBA00004496"/>
    </source>
</evidence>
<reference evidence="7" key="3">
    <citation type="submission" date="2025-09" db="UniProtKB">
        <authorList>
            <consortium name="Ensembl"/>
        </authorList>
    </citation>
    <scope>IDENTIFICATION</scope>
</reference>
<dbReference type="Ensembl" id="ENSCUST00005014450.1">
    <property type="protein sequence ID" value="ENSCUSP00005013902.1"/>
    <property type="gene ID" value="ENSCUSG00005008963.1"/>
</dbReference>
<comment type="subcellular location">
    <subcellularLocation>
        <location evidence="1">Cell projection</location>
        <location evidence="1">Cilium</location>
    </subcellularLocation>
    <subcellularLocation>
        <location evidence="2">Cytoplasm</location>
    </subcellularLocation>
</comment>
<keyword evidence="4" id="KW-0969">Cilium</keyword>
<keyword evidence="8" id="KW-1185">Reference proteome</keyword>
<evidence type="ECO:0000313" key="7">
    <source>
        <dbReference type="Ensembl" id="ENSCUSP00005013902.1"/>
    </source>
</evidence>